<dbReference type="CDD" id="cd01650">
    <property type="entry name" value="RT_nLTR_like"/>
    <property type="match status" value="1"/>
</dbReference>
<dbReference type="Proteomes" id="UP000694726">
    <property type="component" value="Unplaced"/>
</dbReference>
<dbReference type="Ensembl" id="ENSSSCT00015096515.1">
    <property type="protein sequence ID" value="ENSSSCP00015039691.1"/>
    <property type="gene ID" value="ENSSSCG00015071946.1"/>
</dbReference>
<dbReference type="EC" id="2.7.7.49" evidence="1"/>
<feature type="domain" description="Reverse transcriptase" evidence="2">
    <location>
        <begin position="244"/>
        <end position="519"/>
    </location>
</feature>
<dbReference type="AlphaFoldDB" id="A0A8D0Q2X3"/>
<sequence length="694" mass="81755">MLLNNQWITEEIKEEIKKYLAANDNEDTTLQNLWDAAKAVLRGKFIAIQAHLRKQEKAQINKLTLHLKQLEREEQTRPKVSRRKEIIKIRAEINEIETKKTIEKINETKSWFFEKINKIDKPLARLIKQKRERTQINKIRNEKGEVTTDITEIQRIIRDYYMQLYANKMENLEEMDKFLEKYNLPRLNQDEIEKMNGPITRTEIETVIKKLPTNKSPGPDGFTGEFYQTFREELTPLLLKLFQKIAEEGILPNSFYEATITLVPKPDKDSTKKENYRPISLMNIDAKILNKILANRIQQYIKRIVHHDQVGFIPGMQGFFNIRKSISVIHHINKLKNKNHMILSIDAEKAFDKIQHPFLIKTLQKVGITGTYLNMIKAIYDKPTVNIILNGEKLKEFPLRSGTRQGCPLSPLLFNIVLEVLATAIREVKEIKGIQIGKEEVKLSLFADDMILYLENPKDSTRKLLELIHEFGKVAGSKINTQKLTAFLYTNNERAETEIREAIPFTITSKRRKYLGVNLPKETKHLYSENYKPLMKEIKDDTNRWKDIPCSWIGRVNIIKVTILPKVVYRFNAIPIKLSRTFFTELKQNILKFVWKHERPRTAKDILKKKNGAGGIRLPGFRLYYKATIIKTGWYWHKDRNTDQWNRVESPELNPCTYSQLIYDKGGKDIQWRKDSLFNKWCWENWTATWKRMK</sequence>
<dbReference type="Pfam" id="PF00078">
    <property type="entry name" value="RVT_1"/>
    <property type="match status" value="1"/>
</dbReference>
<dbReference type="InterPro" id="IPR000477">
    <property type="entry name" value="RT_dom"/>
</dbReference>
<evidence type="ECO:0000259" key="2">
    <source>
        <dbReference type="PROSITE" id="PS50878"/>
    </source>
</evidence>
<dbReference type="PROSITE" id="PS50878">
    <property type="entry name" value="RT_POL"/>
    <property type="match status" value="1"/>
</dbReference>
<evidence type="ECO:0000313" key="4">
    <source>
        <dbReference type="Proteomes" id="UP000694726"/>
    </source>
</evidence>
<proteinExistence type="predicted"/>
<organism evidence="3 4">
    <name type="scientific">Sus scrofa</name>
    <name type="common">Pig</name>
    <dbReference type="NCBI Taxonomy" id="9823"/>
    <lineage>
        <taxon>Eukaryota</taxon>
        <taxon>Metazoa</taxon>
        <taxon>Chordata</taxon>
        <taxon>Craniata</taxon>
        <taxon>Vertebrata</taxon>
        <taxon>Euteleostomi</taxon>
        <taxon>Mammalia</taxon>
        <taxon>Eutheria</taxon>
        <taxon>Laurasiatheria</taxon>
        <taxon>Artiodactyla</taxon>
        <taxon>Suina</taxon>
        <taxon>Suidae</taxon>
        <taxon>Sus</taxon>
    </lineage>
</organism>
<dbReference type="SUPFAM" id="SSF56672">
    <property type="entry name" value="DNA/RNA polymerases"/>
    <property type="match status" value="1"/>
</dbReference>
<evidence type="ECO:0000313" key="3">
    <source>
        <dbReference type="Ensembl" id="ENSSSCP00015039691.1"/>
    </source>
</evidence>
<accession>A0A8D0Q2X3</accession>
<dbReference type="GO" id="GO:0003964">
    <property type="term" value="F:RNA-directed DNA polymerase activity"/>
    <property type="evidence" value="ECO:0007669"/>
    <property type="project" value="UniProtKB-EC"/>
</dbReference>
<evidence type="ECO:0000256" key="1">
    <source>
        <dbReference type="ARBA" id="ARBA00012493"/>
    </source>
</evidence>
<dbReference type="PANTHER" id="PTHR19446">
    <property type="entry name" value="REVERSE TRANSCRIPTASES"/>
    <property type="match status" value="1"/>
</dbReference>
<protein>
    <recommendedName>
        <fullName evidence="1">RNA-directed DNA polymerase</fullName>
        <ecNumber evidence="1">2.7.7.49</ecNumber>
    </recommendedName>
</protein>
<dbReference type="InterPro" id="IPR043502">
    <property type="entry name" value="DNA/RNA_pol_sf"/>
</dbReference>
<reference evidence="3" key="1">
    <citation type="submission" date="2025-08" db="UniProtKB">
        <authorList>
            <consortium name="Ensembl"/>
        </authorList>
    </citation>
    <scope>IDENTIFICATION</scope>
</reference>
<name>A0A8D0Q2X3_PIG</name>